<feature type="region of interest" description="Disordered" evidence="1">
    <location>
        <begin position="13"/>
        <end position="49"/>
    </location>
</feature>
<name>A0ABQ9G5A3_9NEOP</name>
<evidence type="ECO:0000313" key="3">
    <source>
        <dbReference type="Proteomes" id="UP001159363"/>
    </source>
</evidence>
<evidence type="ECO:0000256" key="1">
    <source>
        <dbReference type="SAM" id="MobiDB-lite"/>
    </source>
</evidence>
<reference evidence="2 3" key="1">
    <citation type="submission" date="2023-02" db="EMBL/GenBank/DDBJ databases">
        <title>LHISI_Scaffold_Assembly.</title>
        <authorList>
            <person name="Stuart O.P."/>
            <person name="Cleave R."/>
            <person name="Magrath M.J.L."/>
            <person name="Mikheyev A.S."/>
        </authorList>
    </citation>
    <scope>NUCLEOTIDE SEQUENCE [LARGE SCALE GENOMIC DNA]</scope>
    <source>
        <strain evidence="2">Daus_M_001</strain>
        <tissue evidence="2">Leg muscle</tissue>
    </source>
</reference>
<dbReference type="Proteomes" id="UP001159363">
    <property type="component" value="Chromosome 14"/>
</dbReference>
<sequence length="623" mass="69155">MRAIDPMISAPTFLQSNHPFLDGPYSNTHNGDKAQPYRPRSSRKKEQEGGIVLGRRCIDQCLEKEGGHDNGGMKTALASASPPPLLLLRTTLTPAITVNPPSRCETITIPTHEADGFADVTKRFLTCGGTINRDKKATPPRGWLHWRGCWEWGLELAMVVIRRECEGRQLIARVIMCKGQECEGRKLIARVIMCKRRECEGRQLIARVIMCKRRECEGRQLELEDEPEQSNPRRERVSYSIVMIESRPGVTTNATEIITARDDGIGQGTAVGSRPPPSGRKSPAGAQDAGLGGEGSCDWPAPEVEAACDWPLRWTVLETVLSPSTPSRDWSLSGISLETHFPWTIRALNPPPPPFITSYTSPLPEPPPDKTSFRESSLPFPRLLGCPDLHRTRESFSQIITRAGPCVQILAEPFTREAVPFPSPPNTRGLDPPPFVQFSAVYVLAGDFLERAVEGRGQCCVVVRLLASHVGEPGTYPRFSHVGIMPDYAAGLEVFSRISRFPLPFNPALLHTHLASSSSVLKASMLRSVQITAGMQGRSKLEIPEKKNPADQRHRPARFPLTKIREWRGRGKKNLRWNGYYPFKALAYLEPFPAFAAEYRGSDKGDTTMCIKYAIAAKRKALN</sequence>
<organism evidence="2 3">
    <name type="scientific">Dryococelus australis</name>
    <dbReference type="NCBI Taxonomy" id="614101"/>
    <lineage>
        <taxon>Eukaryota</taxon>
        <taxon>Metazoa</taxon>
        <taxon>Ecdysozoa</taxon>
        <taxon>Arthropoda</taxon>
        <taxon>Hexapoda</taxon>
        <taxon>Insecta</taxon>
        <taxon>Pterygota</taxon>
        <taxon>Neoptera</taxon>
        <taxon>Polyneoptera</taxon>
        <taxon>Phasmatodea</taxon>
        <taxon>Verophasmatodea</taxon>
        <taxon>Anareolatae</taxon>
        <taxon>Phasmatidae</taxon>
        <taxon>Eurycanthinae</taxon>
        <taxon>Dryococelus</taxon>
    </lineage>
</organism>
<keyword evidence="3" id="KW-1185">Reference proteome</keyword>
<accession>A0ABQ9G5A3</accession>
<protein>
    <submittedName>
        <fullName evidence="2">Uncharacterized protein</fullName>
    </submittedName>
</protein>
<dbReference type="EMBL" id="JARBHB010000015">
    <property type="protein sequence ID" value="KAJ8867227.1"/>
    <property type="molecule type" value="Genomic_DNA"/>
</dbReference>
<evidence type="ECO:0000313" key="2">
    <source>
        <dbReference type="EMBL" id="KAJ8867227.1"/>
    </source>
</evidence>
<feature type="region of interest" description="Disordered" evidence="1">
    <location>
        <begin position="262"/>
        <end position="297"/>
    </location>
</feature>
<gene>
    <name evidence="2" type="ORF">PR048_031025</name>
</gene>
<proteinExistence type="predicted"/>
<comment type="caution">
    <text evidence="2">The sequence shown here is derived from an EMBL/GenBank/DDBJ whole genome shotgun (WGS) entry which is preliminary data.</text>
</comment>